<feature type="compositionally biased region" description="Basic and acidic residues" evidence="10">
    <location>
        <begin position="51"/>
        <end position="60"/>
    </location>
</feature>
<dbReference type="GO" id="GO:0005634">
    <property type="term" value="C:nucleus"/>
    <property type="evidence" value="ECO:0007669"/>
    <property type="project" value="UniProtKB-SubCell"/>
</dbReference>
<dbReference type="OrthoDB" id="5967292at2759"/>
<dbReference type="PROSITE" id="PS50157">
    <property type="entry name" value="ZINC_FINGER_C2H2_2"/>
    <property type="match status" value="6"/>
</dbReference>
<dbReference type="InterPro" id="IPR013087">
    <property type="entry name" value="Znf_C2H2_type"/>
</dbReference>
<evidence type="ECO:0000256" key="2">
    <source>
        <dbReference type="ARBA" id="ARBA00022723"/>
    </source>
</evidence>
<evidence type="ECO:0000313" key="11">
    <source>
        <dbReference type="EMBL" id="CAB4001998.1"/>
    </source>
</evidence>
<keyword evidence="12" id="KW-1185">Reference proteome</keyword>
<dbReference type="GO" id="GO:0008270">
    <property type="term" value="F:zinc ion binding"/>
    <property type="evidence" value="ECO:0007669"/>
    <property type="project" value="UniProtKB-KW"/>
</dbReference>
<dbReference type="FunFam" id="3.30.160.60:FF:000624">
    <property type="entry name" value="zinc finger protein 697"/>
    <property type="match status" value="1"/>
</dbReference>
<gene>
    <name evidence="11" type="ORF">PACLA_8A069952</name>
</gene>
<dbReference type="Gene3D" id="3.30.160.60">
    <property type="entry name" value="Classic Zinc Finger"/>
    <property type="match status" value="5"/>
</dbReference>
<dbReference type="GO" id="GO:0010468">
    <property type="term" value="P:regulation of gene expression"/>
    <property type="evidence" value="ECO:0007669"/>
    <property type="project" value="TreeGrafter"/>
</dbReference>
<sequence>MNGNVSASVLKCRPSVIKWVGKNFTAAISSKTDGRDLSTVGTIQAYTMSAQEHKQSKGSDESSEDQQAINKGSLFRKSNNAERKYGCLICKKSFKWRSHWKSHQRIHTGERPFHCEICGKTFTRSDGLQCHKKVHFKIAKPCSTATQPYYVLGNNIVQDATDLKQDNVLVCAYCGRTFGSLAGYYRHTDNKHKDNEDLQCRICNIIFNRPSALEIHNRVHTGLKPYRCDICSKTFSLRGNLKRHLFIHSGERPYNCTYCSSCFNNSSHLARHVKSKHNEQVVNQLRNDSIGI</sequence>
<dbReference type="Proteomes" id="UP001152795">
    <property type="component" value="Unassembled WGS sequence"/>
</dbReference>
<protein>
    <submittedName>
        <fullName evidence="11">Zinc finger 239-like</fullName>
    </submittedName>
</protein>
<dbReference type="InterPro" id="IPR050331">
    <property type="entry name" value="Zinc_finger"/>
</dbReference>
<keyword evidence="7" id="KW-0238">DNA-binding</keyword>
<dbReference type="FunFam" id="3.30.160.60:FF:000030">
    <property type="entry name" value="Zinc finger protein 628"/>
    <property type="match status" value="1"/>
</dbReference>
<evidence type="ECO:0000256" key="6">
    <source>
        <dbReference type="ARBA" id="ARBA00023015"/>
    </source>
</evidence>
<dbReference type="AlphaFoldDB" id="A0A6S7IEK1"/>
<feature type="region of interest" description="Disordered" evidence="10">
    <location>
        <begin position="50"/>
        <end position="73"/>
    </location>
</feature>
<dbReference type="PANTHER" id="PTHR16515">
    <property type="entry name" value="PR DOMAIN ZINC FINGER PROTEIN"/>
    <property type="match status" value="1"/>
</dbReference>
<organism evidence="11 12">
    <name type="scientific">Paramuricea clavata</name>
    <name type="common">Red gorgonian</name>
    <name type="synonym">Violescent sea-whip</name>
    <dbReference type="NCBI Taxonomy" id="317549"/>
    <lineage>
        <taxon>Eukaryota</taxon>
        <taxon>Metazoa</taxon>
        <taxon>Cnidaria</taxon>
        <taxon>Anthozoa</taxon>
        <taxon>Octocorallia</taxon>
        <taxon>Malacalcyonacea</taxon>
        <taxon>Plexauridae</taxon>
        <taxon>Paramuricea</taxon>
    </lineage>
</organism>
<evidence type="ECO:0000256" key="7">
    <source>
        <dbReference type="ARBA" id="ARBA00023125"/>
    </source>
</evidence>
<dbReference type="GO" id="GO:0003677">
    <property type="term" value="F:DNA binding"/>
    <property type="evidence" value="ECO:0007669"/>
    <property type="project" value="UniProtKB-KW"/>
</dbReference>
<dbReference type="PANTHER" id="PTHR16515:SF49">
    <property type="entry name" value="GASTRULA ZINC FINGER PROTEIN XLCGF49.1-LIKE-RELATED"/>
    <property type="match status" value="1"/>
</dbReference>
<dbReference type="EMBL" id="CACRXK020004228">
    <property type="protein sequence ID" value="CAB4001998.1"/>
    <property type="molecule type" value="Genomic_DNA"/>
</dbReference>
<evidence type="ECO:0000256" key="9">
    <source>
        <dbReference type="ARBA" id="ARBA00023242"/>
    </source>
</evidence>
<dbReference type="PROSITE" id="PS00028">
    <property type="entry name" value="ZINC_FINGER_C2H2_1"/>
    <property type="match status" value="6"/>
</dbReference>
<proteinExistence type="predicted"/>
<dbReference type="InterPro" id="IPR036236">
    <property type="entry name" value="Znf_C2H2_sf"/>
</dbReference>
<accession>A0A6S7IEK1</accession>
<evidence type="ECO:0000256" key="4">
    <source>
        <dbReference type="ARBA" id="ARBA00022771"/>
    </source>
</evidence>
<reference evidence="11" key="1">
    <citation type="submission" date="2020-04" db="EMBL/GenBank/DDBJ databases">
        <authorList>
            <person name="Alioto T."/>
            <person name="Alioto T."/>
            <person name="Gomez Garrido J."/>
        </authorList>
    </citation>
    <scope>NUCLEOTIDE SEQUENCE</scope>
    <source>
        <strain evidence="11">A484AB</strain>
    </source>
</reference>
<keyword evidence="6" id="KW-0805">Transcription regulation</keyword>
<comment type="caution">
    <text evidence="11">The sequence shown here is derived from an EMBL/GenBank/DDBJ whole genome shotgun (WGS) entry which is preliminary data.</text>
</comment>
<comment type="subcellular location">
    <subcellularLocation>
        <location evidence="1">Nucleus</location>
    </subcellularLocation>
</comment>
<dbReference type="SUPFAM" id="SSF57667">
    <property type="entry name" value="beta-beta-alpha zinc fingers"/>
    <property type="match status" value="3"/>
</dbReference>
<dbReference type="Pfam" id="PF00096">
    <property type="entry name" value="zf-C2H2"/>
    <property type="match status" value="4"/>
</dbReference>
<dbReference type="FunFam" id="3.30.160.60:FF:002343">
    <property type="entry name" value="Zinc finger protein 33A"/>
    <property type="match status" value="1"/>
</dbReference>
<keyword evidence="2" id="KW-0479">Metal-binding</keyword>
<keyword evidence="4" id="KW-0863">Zinc-finger</keyword>
<name>A0A6S7IEK1_PARCT</name>
<evidence type="ECO:0000256" key="10">
    <source>
        <dbReference type="SAM" id="MobiDB-lite"/>
    </source>
</evidence>
<evidence type="ECO:0000256" key="3">
    <source>
        <dbReference type="ARBA" id="ARBA00022737"/>
    </source>
</evidence>
<dbReference type="SMART" id="SM00355">
    <property type="entry name" value="ZnF_C2H2"/>
    <property type="match status" value="6"/>
</dbReference>
<dbReference type="FunFam" id="3.30.160.60:FF:002349">
    <property type="entry name" value="Zinc finger and BTB domain-containing 40"/>
    <property type="match status" value="1"/>
</dbReference>
<keyword evidence="5" id="KW-0862">Zinc</keyword>
<evidence type="ECO:0000256" key="8">
    <source>
        <dbReference type="ARBA" id="ARBA00023163"/>
    </source>
</evidence>
<keyword evidence="3" id="KW-0677">Repeat</keyword>
<evidence type="ECO:0000256" key="1">
    <source>
        <dbReference type="ARBA" id="ARBA00004123"/>
    </source>
</evidence>
<keyword evidence="9" id="KW-0539">Nucleus</keyword>
<evidence type="ECO:0000256" key="5">
    <source>
        <dbReference type="ARBA" id="ARBA00022833"/>
    </source>
</evidence>
<keyword evidence="8" id="KW-0804">Transcription</keyword>
<evidence type="ECO:0000313" key="12">
    <source>
        <dbReference type="Proteomes" id="UP001152795"/>
    </source>
</evidence>